<dbReference type="Proteomes" id="UP001283361">
    <property type="component" value="Unassembled WGS sequence"/>
</dbReference>
<dbReference type="Gene3D" id="1.25.40.20">
    <property type="entry name" value="Ankyrin repeat-containing domain"/>
    <property type="match status" value="1"/>
</dbReference>
<protein>
    <recommendedName>
        <fullName evidence="4">ANK_REP_REGION domain-containing protein</fullName>
    </recommendedName>
</protein>
<keyword evidence="3" id="KW-1185">Reference proteome</keyword>
<comment type="caution">
    <text evidence="2">The sequence shown here is derived from an EMBL/GenBank/DDBJ whole genome shotgun (WGS) entry which is preliminary data.</text>
</comment>
<evidence type="ECO:0000313" key="2">
    <source>
        <dbReference type="EMBL" id="KAK3776373.1"/>
    </source>
</evidence>
<feature type="region of interest" description="Disordered" evidence="1">
    <location>
        <begin position="50"/>
        <end position="91"/>
    </location>
</feature>
<dbReference type="AlphaFoldDB" id="A0AAE0ZW00"/>
<proteinExistence type="predicted"/>
<sequence>MSLGSLPALPAKARLSTTVALDEPENGDFIFLSTVSDGTSTQTHDYLKNEHNPLENFVPEQAKSSSKTVETPSSRPEDKHTDNGNGGFRPVTQKVNHEFSNQQLQVCCKANASEVKNSHDYLDEAMVTSPITRAIIRGDHTLVLESLRQGENAGTFCSKSGQGYLHIISRHARSDNETAWVPMVYQLSNSGADLNHRDKTGCTAARVAIRRKLVQ</sequence>
<dbReference type="EMBL" id="JAWDGP010003216">
    <property type="protein sequence ID" value="KAK3776373.1"/>
    <property type="molecule type" value="Genomic_DNA"/>
</dbReference>
<gene>
    <name evidence="2" type="ORF">RRG08_023728</name>
</gene>
<evidence type="ECO:0000313" key="3">
    <source>
        <dbReference type="Proteomes" id="UP001283361"/>
    </source>
</evidence>
<accession>A0AAE0ZW00</accession>
<name>A0AAE0ZW00_9GAST</name>
<evidence type="ECO:0008006" key="4">
    <source>
        <dbReference type="Google" id="ProtNLM"/>
    </source>
</evidence>
<reference evidence="2" key="1">
    <citation type="journal article" date="2023" name="G3 (Bethesda)">
        <title>A reference genome for the long-term kleptoplast-retaining sea slug Elysia crispata morphotype clarki.</title>
        <authorList>
            <person name="Eastman K.E."/>
            <person name="Pendleton A.L."/>
            <person name="Shaikh M.A."/>
            <person name="Suttiyut T."/>
            <person name="Ogas R."/>
            <person name="Tomko P."/>
            <person name="Gavelis G."/>
            <person name="Widhalm J.R."/>
            <person name="Wisecaver J.H."/>
        </authorList>
    </citation>
    <scope>NUCLEOTIDE SEQUENCE</scope>
    <source>
        <strain evidence="2">ECLA1</strain>
    </source>
</reference>
<dbReference type="InterPro" id="IPR036770">
    <property type="entry name" value="Ankyrin_rpt-contain_sf"/>
</dbReference>
<dbReference type="SUPFAM" id="SSF48403">
    <property type="entry name" value="Ankyrin repeat"/>
    <property type="match status" value="1"/>
</dbReference>
<evidence type="ECO:0000256" key="1">
    <source>
        <dbReference type="SAM" id="MobiDB-lite"/>
    </source>
</evidence>
<feature type="compositionally biased region" description="Polar residues" evidence="1">
    <location>
        <begin position="62"/>
        <end position="74"/>
    </location>
</feature>
<feature type="non-terminal residue" evidence="2">
    <location>
        <position position="1"/>
    </location>
</feature>
<organism evidence="2 3">
    <name type="scientific">Elysia crispata</name>
    <name type="common">lettuce slug</name>
    <dbReference type="NCBI Taxonomy" id="231223"/>
    <lineage>
        <taxon>Eukaryota</taxon>
        <taxon>Metazoa</taxon>
        <taxon>Spiralia</taxon>
        <taxon>Lophotrochozoa</taxon>
        <taxon>Mollusca</taxon>
        <taxon>Gastropoda</taxon>
        <taxon>Heterobranchia</taxon>
        <taxon>Euthyneura</taxon>
        <taxon>Panpulmonata</taxon>
        <taxon>Sacoglossa</taxon>
        <taxon>Placobranchoidea</taxon>
        <taxon>Plakobranchidae</taxon>
        <taxon>Elysia</taxon>
    </lineage>
</organism>